<feature type="transmembrane region" description="Helical" evidence="15">
    <location>
        <begin position="182"/>
        <end position="199"/>
    </location>
</feature>
<dbReference type="InterPro" id="IPR033717">
    <property type="entry name" value="UDPK"/>
</dbReference>
<accession>A0ABT9IUR4</accession>
<dbReference type="GO" id="GO:0016301">
    <property type="term" value="F:kinase activity"/>
    <property type="evidence" value="ECO:0007669"/>
    <property type="project" value="UniProtKB-KW"/>
</dbReference>
<keyword evidence="11" id="KW-0443">Lipid metabolism</keyword>
<dbReference type="RefSeq" id="WP_305990389.1">
    <property type="nucleotide sequence ID" value="NZ_JAVAMP010000001.1"/>
</dbReference>
<sequence length="227" mass="25560">MTRWFQSFRYAYEGLVYAYSTQKNMRFHFFAGVIALMLALYFELSYLEVLFICLVTCLVIVMELLNTAIEKTIDLTTQEVHPLAKIAKDVAAAAVLVTAVFAVIVGIVIFYHPIRLWIAGEFVKPHELSVIRIIVVLNLVFLCIMIIQHSILKKIKVIEINIISALNASALTFVILTDVTSIQILLTCFISVLVAIGLIGQKKVKLNSILLGSFFGMVMTMFIYFLV</sequence>
<comment type="caution">
    <text evidence="16">The sequence shown here is derived from an EMBL/GenBank/DDBJ whole genome shotgun (WGS) entry which is preliminary data.</text>
</comment>
<evidence type="ECO:0000256" key="6">
    <source>
        <dbReference type="ARBA" id="ARBA00022692"/>
    </source>
</evidence>
<dbReference type="EC" id="2.7.1.-" evidence="16"/>
<dbReference type="CDD" id="cd14265">
    <property type="entry name" value="UDPK_IM_like"/>
    <property type="match status" value="1"/>
</dbReference>
<dbReference type="Pfam" id="PF01219">
    <property type="entry name" value="DAGK_prokar"/>
    <property type="match status" value="1"/>
</dbReference>
<evidence type="ECO:0000256" key="9">
    <source>
        <dbReference type="ARBA" id="ARBA00022840"/>
    </source>
</evidence>
<dbReference type="InterPro" id="IPR036945">
    <property type="entry name" value="DAGK_sf"/>
</dbReference>
<gene>
    <name evidence="16" type="ORF">Q5Y73_03185</name>
</gene>
<dbReference type="Gene3D" id="1.10.287.3610">
    <property type="match status" value="1"/>
</dbReference>
<feature type="transmembrane region" description="Helical" evidence="15">
    <location>
        <begin position="206"/>
        <end position="226"/>
    </location>
</feature>
<keyword evidence="13" id="KW-0594">Phospholipid biosynthesis</keyword>
<keyword evidence="7" id="KW-0547">Nucleotide-binding</keyword>
<keyword evidence="10 15" id="KW-1133">Transmembrane helix</keyword>
<evidence type="ECO:0000256" key="7">
    <source>
        <dbReference type="ARBA" id="ARBA00022741"/>
    </source>
</evidence>
<dbReference type="Proteomes" id="UP001231941">
    <property type="component" value="Unassembled WGS sequence"/>
</dbReference>
<dbReference type="PANTHER" id="PTHR34299">
    <property type="entry name" value="DIACYLGLYCEROL KINASE"/>
    <property type="match status" value="1"/>
</dbReference>
<feature type="transmembrane region" description="Helical" evidence="15">
    <location>
        <begin position="27"/>
        <end position="43"/>
    </location>
</feature>
<keyword evidence="14" id="KW-1208">Phospholipid metabolism</keyword>
<evidence type="ECO:0000256" key="13">
    <source>
        <dbReference type="ARBA" id="ARBA00023209"/>
    </source>
</evidence>
<feature type="transmembrane region" description="Helical" evidence="15">
    <location>
        <begin position="90"/>
        <end position="111"/>
    </location>
</feature>
<protein>
    <submittedName>
        <fullName evidence="16">Diacylglycerol kinase family protein</fullName>
        <ecNumber evidence="16">2.7.1.-</ecNumber>
    </submittedName>
</protein>
<dbReference type="InterPro" id="IPR000829">
    <property type="entry name" value="DAGK"/>
</dbReference>
<evidence type="ECO:0000256" key="11">
    <source>
        <dbReference type="ARBA" id="ARBA00023098"/>
    </source>
</evidence>
<keyword evidence="5 16" id="KW-0808">Transferase</keyword>
<comment type="subcellular location">
    <subcellularLocation>
        <location evidence="1">Cell membrane</location>
        <topology evidence="1">Multi-pass membrane protein</topology>
    </subcellularLocation>
</comment>
<organism evidence="16 17">
    <name type="scientific">Chengkuizengella axinellae</name>
    <dbReference type="NCBI Taxonomy" id="3064388"/>
    <lineage>
        <taxon>Bacteria</taxon>
        <taxon>Bacillati</taxon>
        <taxon>Bacillota</taxon>
        <taxon>Bacilli</taxon>
        <taxon>Bacillales</taxon>
        <taxon>Paenibacillaceae</taxon>
        <taxon>Chengkuizengella</taxon>
    </lineage>
</organism>
<keyword evidence="9" id="KW-0067">ATP-binding</keyword>
<evidence type="ECO:0000313" key="17">
    <source>
        <dbReference type="Proteomes" id="UP001231941"/>
    </source>
</evidence>
<keyword evidence="12 15" id="KW-0472">Membrane</keyword>
<keyword evidence="3" id="KW-1003">Cell membrane</keyword>
<feature type="transmembrane region" description="Helical" evidence="15">
    <location>
        <begin position="158"/>
        <end position="176"/>
    </location>
</feature>
<keyword evidence="6 15" id="KW-0812">Transmembrane</keyword>
<evidence type="ECO:0000256" key="12">
    <source>
        <dbReference type="ARBA" id="ARBA00023136"/>
    </source>
</evidence>
<comment type="similarity">
    <text evidence="2">Belongs to the bacterial diacylglycerol kinase family.</text>
</comment>
<evidence type="ECO:0000256" key="14">
    <source>
        <dbReference type="ARBA" id="ARBA00023264"/>
    </source>
</evidence>
<keyword evidence="8 16" id="KW-0418">Kinase</keyword>
<evidence type="ECO:0000256" key="10">
    <source>
        <dbReference type="ARBA" id="ARBA00022989"/>
    </source>
</evidence>
<evidence type="ECO:0000313" key="16">
    <source>
        <dbReference type="EMBL" id="MDP5273098.1"/>
    </source>
</evidence>
<keyword evidence="17" id="KW-1185">Reference proteome</keyword>
<evidence type="ECO:0000256" key="5">
    <source>
        <dbReference type="ARBA" id="ARBA00022679"/>
    </source>
</evidence>
<feature type="transmembrane region" description="Helical" evidence="15">
    <location>
        <begin position="49"/>
        <end position="69"/>
    </location>
</feature>
<name>A0ABT9IUR4_9BACL</name>
<keyword evidence="4" id="KW-0444">Lipid biosynthesis</keyword>
<evidence type="ECO:0000256" key="8">
    <source>
        <dbReference type="ARBA" id="ARBA00022777"/>
    </source>
</evidence>
<reference evidence="16 17" key="1">
    <citation type="submission" date="2023-08" db="EMBL/GenBank/DDBJ databases">
        <authorList>
            <person name="Park J.-S."/>
        </authorList>
    </citation>
    <scope>NUCLEOTIDE SEQUENCE [LARGE SCALE GENOMIC DNA]</scope>
    <source>
        <strain evidence="16 17">2205SS18-9</strain>
    </source>
</reference>
<dbReference type="EMBL" id="JAVAMP010000001">
    <property type="protein sequence ID" value="MDP5273098.1"/>
    <property type="molecule type" value="Genomic_DNA"/>
</dbReference>
<evidence type="ECO:0000256" key="15">
    <source>
        <dbReference type="SAM" id="Phobius"/>
    </source>
</evidence>
<evidence type="ECO:0000256" key="4">
    <source>
        <dbReference type="ARBA" id="ARBA00022516"/>
    </source>
</evidence>
<evidence type="ECO:0000256" key="1">
    <source>
        <dbReference type="ARBA" id="ARBA00004651"/>
    </source>
</evidence>
<proteinExistence type="inferred from homology"/>
<evidence type="ECO:0000256" key="3">
    <source>
        <dbReference type="ARBA" id="ARBA00022475"/>
    </source>
</evidence>
<feature type="transmembrane region" description="Helical" evidence="15">
    <location>
        <begin position="131"/>
        <end position="151"/>
    </location>
</feature>
<dbReference type="PANTHER" id="PTHR34299:SF1">
    <property type="entry name" value="DIACYLGLYCEROL KINASE"/>
    <property type="match status" value="1"/>
</dbReference>
<evidence type="ECO:0000256" key="2">
    <source>
        <dbReference type="ARBA" id="ARBA00005967"/>
    </source>
</evidence>